<protein>
    <submittedName>
        <fullName evidence="10">DWNN-domain-containing protein</fullName>
    </submittedName>
</protein>
<comment type="subcellular location">
    <subcellularLocation>
        <location evidence="1">Nucleus</location>
    </subcellularLocation>
</comment>
<dbReference type="Pfam" id="PF08783">
    <property type="entry name" value="DWNN"/>
    <property type="match status" value="1"/>
</dbReference>
<feature type="domain" description="CCHC-type" evidence="8">
    <location>
        <begin position="177"/>
        <end position="191"/>
    </location>
</feature>
<accession>A0A6A6UGN9</accession>
<feature type="region of interest" description="Disordered" evidence="7">
    <location>
        <begin position="251"/>
        <end position="272"/>
    </location>
</feature>
<sequence length="355" mass="39417">MSSWVLFRFKSARDATRITFDGTGITVFELKRDIILKNQLGDGKDFDLRIFDAGTNEEYNDDTAIVPRASSVIGQRVPTTRPGYGKAARYVSGRVPVQSRRNERPSASSASNPNDFAAMNNAKTEEEKMALIAGGGGQWQKQQEAMSLAKRVAFQKPGGAPRPGGSEGGPPPQGYICYRCQQKGHYIRDCPTNGDPNFVPKPQLKKTTGIPRSFLEKIDKNEILEEDENGKPKGYMVDGEGNRVRVKTDTATWEKEQARQKASAAKKEAAEEADKELKERGLECDLDQRMFEVPTKTSCCQKTYCYNCIDEALVNNDLVCPNCGTENVLIDDLLPDNEMALKIKAYREEKAAQAK</sequence>
<dbReference type="Proteomes" id="UP000799302">
    <property type="component" value="Unassembled WGS sequence"/>
</dbReference>
<dbReference type="InterPro" id="IPR013083">
    <property type="entry name" value="Znf_RING/FYVE/PHD"/>
</dbReference>
<evidence type="ECO:0000256" key="1">
    <source>
        <dbReference type="ARBA" id="ARBA00004123"/>
    </source>
</evidence>
<dbReference type="Gene3D" id="3.30.40.10">
    <property type="entry name" value="Zinc/RING finger domain, C3HC4 (zinc finger)"/>
    <property type="match status" value="1"/>
</dbReference>
<organism evidence="10 11">
    <name type="scientific">Microthyrium microscopicum</name>
    <dbReference type="NCBI Taxonomy" id="703497"/>
    <lineage>
        <taxon>Eukaryota</taxon>
        <taxon>Fungi</taxon>
        <taxon>Dikarya</taxon>
        <taxon>Ascomycota</taxon>
        <taxon>Pezizomycotina</taxon>
        <taxon>Dothideomycetes</taxon>
        <taxon>Dothideomycetes incertae sedis</taxon>
        <taxon>Microthyriales</taxon>
        <taxon>Microthyriaceae</taxon>
        <taxon>Microthyrium</taxon>
    </lineage>
</organism>
<dbReference type="InterPro" id="IPR025829">
    <property type="entry name" value="Zn_knuckle_CX2CX3GHX4C"/>
</dbReference>
<evidence type="ECO:0000256" key="5">
    <source>
        <dbReference type="ARBA" id="ARBA00023242"/>
    </source>
</evidence>
<reference evidence="10" key="1">
    <citation type="journal article" date="2020" name="Stud. Mycol.">
        <title>101 Dothideomycetes genomes: a test case for predicting lifestyles and emergence of pathogens.</title>
        <authorList>
            <person name="Haridas S."/>
            <person name="Albert R."/>
            <person name="Binder M."/>
            <person name="Bloem J."/>
            <person name="Labutti K."/>
            <person name="Salamov A."/>
            <person name="Andreopoulos B."/>
            <person name="Baker S."/>
            <person name="Barry K."/>
            <person name="Bills G."/>
            <person name="Bluhm B."/>
            <person name="Cannon C."/>
            <person name="Castanera R."/>
            <person name="Culley D."/>
            <person name="Daum C."/>
            <person name="Ezra D."/>
            <person name="Gonzalez J."/>
            <person name="Henrissat B."/>
            <person name="Kuo A."/>
            <person name="Liang C."/>
            <person name="Lipzen A."/>
            <person name="Lutzoni F."/>
            <person name="Magnuson J."/>
            <person name="Mondo S."/>
            <person name="Nolan M."/>
            <person name="Ohm R."/>
            <person name="Pangilinan J."/>
            <person name="Park H.-J."/>
            <person name="Ramirez L."/>
            <person name="Alfaro M."/>
            <person name="Sun H."/>
            <person name="Tritt A."/>
            <person name="Yoshinaga Y."/>
            <person name="Zwiers L.-H."/>
            <person name="Turgeon B."/>
            <person name="Goodwin S."/>
            <person name="Spatafora J."/>
            <person name="Crous P."/>
            <person name="Grigoriev I."/>
        </authorList>
    </citation>
    <scope>NUCLEOTIDE SEQUENCE</scope>
    <source>
        <strain evidence="10">CBS 115976</strain>
    </source>
</reference>
<feature type="domain" description="DWNN" evidence="9">
    <location>
        <begin position="5"/>
        <end position="78"/>
    </location>
</feature>
<evidence type="ECO:0000256" key="4">
    <source>
        <dbReference type="ARBA" id="ARBA00022833"/>
    </source>
</evidence>
<dbReference type="SMART" id="SM00343">
    <property type="entry name" value="ZnF_C2HC"/>
    <property type="match status" value="1"/>
</dbReference>
<keyword evidence="5" id="KW-0539">Nucleus</keyword>
<proteinExistence type="predicted"/>
<keyword evidence="2" id="KW-0479">Metal-binding</keyword>
<dbReference type="CDD" id="cd16620">
    <property type="entry name" value="vRING-HC-C4C4_RBBP6"/>
    <property type="match status" value="1"/>
</dbReference>
<dbReference type="PROSITE" id="PS51282">
    <property type="entry name" value="DWNN"/>
    <property type="match status" value="1"/>
</dbReference>
<dbReference type="PROSITE" id="PS50158">
    <property type="entry name" value="ZF_CCHC"/>
    <property type="match status" value="1"/>
</dbReference>
<name>A0A6A6UGN9_9PEZI</name>
<dbReference type="InterPro" id="IPR036875">
    <property type="entry name" value="Znf_CCHC_sf"/>
</dbReference>
<keyword evidence="3 6" id="KW-0863">Zinc-finger</keyword>
<dbReference type="GO" id="GO:0006511">
    <property type="term" value="P:ubiquitin-dependent protein catabolic process"/>
    <property type="evidence" value="ECO:0007669"/>
    <property type="project" value="TreeGrafter"/>
</dbReference>
<gene>
    <name evidence="10" type="ORF">BT63DRAFT_371335</name>
</gene>
<evidence type="ECO:0000256" key="3">
    <source>
        <dbReference type="ARBA" id="ARBA00022771"/>
    </source>
</evidence>
<feature type="compositionally biased region" description="Polar residues" evidence="7">
    <location>
        <begin position="105"/>
        <end position="114"/>
    </location>
</feature>
<dbReference type="GO" id="GO:0008270">
    <property type="term" value="F:zinc ion binding"/>
    <property type="evidence" value="ECO:0007669"/>
    <property type="project" value="UniProtKB-KW"/>
</dbReference>
<dbReference type="InterPro" id="IPR033489">
    <property type="entry name" value="RBBP6"/>
</dbReference>
<dbReference type="GO" id="GO:0061630">
    <property type="term" value="F:ubiquitin protein ligase activity"/>
    <property type="evidence" value="ECO:0007669"/>
    <property type="project" value="InterPro"/>
</dbReference>
<dbReference type="SMART" id="SM01180">
    <property type="entry name" value="DWNN"/>
    <property type="match status" value="1"/>
</dbReference>
<evidence type="ECO:0000313" key="11">
    <source>
        <dbReference type="Proteomes" id="UP000799302"/>
    </source>
</evidence>
<dbReference type="GO" id="GO:0003676">
    <property type="term" value="F:nucleic acid binding"/>
    <property type="evidence" value="ECO:0007669"/>
    <property type="project" value="InterPro"/>
</dbReference>
<dbReference type="InterPro" id="IPR014891">
    <property type="entry name" value="DWNN_domain"/>
</dbReference>
<dbReference type="GO" id="GO:0005634">
    <property type="term" value="C:nucleus"/>
    <property type="evidence" value="ECO:0007669"/>
    <property type="project" value="UniProtKB-SubCell"/>
</dbReference>
<evidence type="ECO:0000259" key="8">
    <source>
        <dbReference type="PROSITE" id="PS50158"/>
    </source>
</evidence>
<feature type="region of interest" description="Disordered" evidence="7">
    <location>
        <begin position="96"/>
        <end position="117"/>
    </location>
</feature>
<evidence type="ECO:0000256" key="6">
    <source>
        <dbReference type="PROSITE-ProRule" id="PRU00047"/>
    </source>
</evidence>
<dbReference type="Gene3D" id="3.10.20.90">
    <property type="entry name" value="Phosphatidylinositol 3-kinase Catalytic Subunit, Chain A, domain 1"/>
    <property type="match status" value="1"/>
</dbReference>
<dbReference type="Gene3D" id="4.10.60.10">
    <property type="entry name" value="Zinc finger, CCHC-type"/>
    <property type="match status" value="1"/>
</dbReference>
<keyword evidence="11" id="KW-1185">Reference proteome</keyword>
<evidence type="ECO:0000256" key="7">
    <source>
        <dbReference type="SAM" id="MobiDB-lite"/>
    </source>
</evidence>
<evidence type="ECO:0000259" key="9">
    <source>
        <dbReference type="PROSITE" id="PS51282"/>
    </source>
</evidence>
<dbReference type="GO" id="GO:0016567">
    <property type="term" value="P:protein ubiquitination"/>
    <property type="evidence" value="ECO:0007669"/>
    <property type="project" value="InterPro"/>
</dbReference>
<dbReference type="InterPro" id="IPR001878">
    <property type="entry name" value="Znf_CCHC"/>
</dbReference>
<dbReference type="SUPFAM" id="SSF57850">
    <property type="entry name" value="RING/U-box"/>
    <property type="match status" value="1"/>
</dbReference>
<dbReference type="Pfam" id="PF13696">
    <property type="entry name" value="zf-CCHC_2"/>
    <property type="match status" value="1"/>
</dbReference>
<keyword evidence="4" id="KW-0862">Zinc</keyword>
<evidence type="ECO:0000256" key="2">
    <source>
        <dbReference type="ARBA" id="ARBA00022723"/>
    </source>
</evidence>
<feature type="non-terminal residue" evidence="10">
    <location>
        <position position="355"/>
    </location>
</feature>
<dbReference type="GO" id="GO:0006397">
    <property type="term" value="P:mRNA processing"/>
    <property type="evidence" value="ECO:0007669"/>
    <property type="project" value="InterPro"/>
</dbReference>
<evidence type="ECO:0000313" key="10">
    <source>
        <dbReference type="EMBL" id="KAF2670980.1"/>
    </source>
</evidence>
<dbReference type="SUPFAM" id="SSF57756">
    <property type="entry name" value="Retrovirus zinc finger-like domains"/>
    <property type="match status" value="1"/>
</dbReference>
<dbReference type="PANTHER" id="PTHR15439">
    <property type="entry name" value="RETINOBLASTOMA-BINDING PROTEIN 6"/>
    <property type="match status" value="1"/>
</dbReference>
<dbReference type="AlphaFoldDB" id="A0A6A6UGN9"/>
<dbReference type="EMBL" id="MU004233">
    <property type="protein sequence ID" value="KAF2670980.1"/>
    <property type="molecule type" value="Genomic_DNA"/>
</dbReference>
<dbReference type="OrthoDB" id="106784at2759"/>
<dbReference type="PANTHER" id="PTHR15439:SF0">
    <property type="entry name" value="CELL DIVISION CYCLE AND APOPTOSIS REGULATOR PROTEIN 1-RELATED"/>
    <property type="match status" value="1"/>
</dbReference>